<gene>
    <name evidence="2" type="primary">ATP8</name>
</gene>
<proteinExistence type="predicted"/>
<sequence length="52" mass="6034">MPQMFPMSWIMIYLFVLGLFLIISLMVSYQEDFEGGKVLDGDSESLKGAWLW</sequence>
<dbReference type="AlphaFoldDB" id="A0A1S5RS80"/>
<organism evidence="2">
    <name type="scientific">Asiomorpha coarctata</name>
    <dbReference type="NCBI Taxonomy" id="1904351"/>
    <lineage>
        <taxon>Eukaryota</taxon>
        <taxon>Metazoa</taxon>
        <taxon>Ecdysozoa</taxon>
        <taxon>Arthropoda</taxon>
        <taxon>Myriapoda</taxon>
        <taxon>Diplopoda</taxon>
        <taxon>Helminthomorpha</taxon>
        <taxon>Polydesmida</taxon>
        <taxon>Paradoxosomatidae</taxon>
        <taxon>Asiomorpha</taxon>
    </lineage>
</organism>
<evidence type="ECO:0000256" key="1">
    <source>
        <dbReference type="SAM" id="Phobius"/>
    </source>
</evidence>
<keyword evidence="1" id="KW-0472">Membrane</keyword>
<dbReference type="EMBL" id="KU721885">
    <property type="protein sequence ID" value="AOR87163.1"/>
    <property type="molecule type" value="Genomic_DNA"/>
</dbReference>
<protein>
    <submittedName>
        <fullName evidence="2">ATP synthase F0 subunit 8</fullName>
    </submittedName>
</protein>
<keyword evidence="1" id="KW-0812">Transmembrane</keyword>
<name>A0A1S5RS80_9MYRI</name>
<accession>A0A1S5RS80</accession>
<reference evidence="2" key="1">
    <citation type="journal article" date="2016" name="Zookeys">
        <title>Complete mitochondrial genomes of two flat-backed millipedes by next-generation sequencing (Diplopoda, Polydesmida).</title>
        <authorList>
            <person name="Dong Y."/>
            <person name="Zhu L."/>
            <person name="Bai Y."/>
            <person name="Ou Y."/>
            <person name="Wang C."/>
        </authorList>
    </citation>
    <scope>NUCLEOTIDE SEQUENCE</scope>
</reference>
<evidence type="ECO:0000313" key="2">
    <source>
        <dbReference type="EMBL" id="AOR87163.1"/>
    </source>
</evidence>
<keyword evidence="1" id="KW-1133">Transmembrane helix</keyword>
<geneLocation type="mitochondrion" evidence="2"/>
<feature type="transmembrane region" description="Helical" evidence="1">
    <location>
        <begin position="6"/>
        <end position="27"/>
    </location>
</feature>
<keyword evidence="2" id="KW-0496">Mitochondrion</keyword>